<dbReference type="AlphaFoldDB" id="A0A811UPP2"/>
<evidence type="ECO:0000313" key="2">
    <source>
        <dbReference type="Proteomes" id="UP000606786"/>
    </source>
</evidence>
<feature type="non-terminal residue" evidence="1">
    <location>
        <position position="1"/>
    </location>
</feature>
<protein>
    <submittedName>
        <fullName evidence="1">(Mediterranean fruit fly) hypothetical protein</fullName>
    </submittedName>
</protein>
<reference evidence="1" key="1">
    <citation type="submission" date="2020-11" db="EMBL/GenBank/DDBJ databases">
        <authorList>
            <person name="Whitehead M."/>
        </authorList>
    </citation>
    <scope>NUCLEOTIDE SEQUENCE</scope>
    <source>
        <strain evidence="1">EGII</strain>
    </source>
</reference>
<sequence>VYNSLATFFSPLTFFAPLANFFLDAAPTAEFFLILAFSADLVDFSFVSPSL</sequence>
<comment type="caution">
    <text evidence="1">The sequence shown here is derived from an EMBL/GenBank/DDBJ whole genome shotgun (WGS) entry which is preliminary data.</text>
</comment>
<organism evidence="1 2">
    <name type="scientific">Ceratitis capitata</name>
    <name type="common">Mediterranean fruit fly</name>
    <name type="synonym">Tephritis capitata</name>
    <dbReference type="NCBI Taxonomy" id="7213"/>
    <lineage>
        <taxon>Eukaryota</taxon>
        <taxon>Metazoa</taxon>
        <taxon>Ecdysozoa</taxon>
        <taxon>Arthropoda</taxon>
        <taxon>Hexapoda</taxon>
        <taxon>Insecta</taxon>
        <taxon>Pterygota</taxon>
        <taxon>Neoptera</taxon>
        <taxon>Endopterygota</taxon>
        <taxon>Diptera</taxon>
        <taxon>Brachycera</taxon>
        <taxon>Muscomorpha</taxon>
        <taxon>Tephritoidea</taxon>
        <taxon>Tephritidae</taxon>
        <taxon>Ceratitis</taxon>
        <taxon>Ceratitis</taxon>
    </lineage>
</organism>
<name>A0A811UPP2_CERCA</name>
<accession>A0A811UPP2</accession>
<proteinExistence type="predicted"/>
<dbReference type="EMBL" id="CAJHJT010000023">
    <property type="protein sequence ID" value="CAD7001069.1"/>
    <property type="molecule type" value="Genomic_DNA"/>
</dbReference>
<dbReference type="Proteomes" id="UP000606786">
    <property type="component" value="Unassembled WGS sequence"/>
</dbReference>
<keyword evidence="2" id="KW-1185">Reference proteome</keyword>
<evidence type="ECO:0000313" key="1">
    <source>
        <dbReference type="EMBL" id="CAD7001069.1"/>
    </source>
</evidence>
<gene>
    <name evidence="1" type="ORF">CCAP1982_LOCUS9541</name>
</gene>